<organism evidence="2 3">
    <name type="scientific">Cellvibrio japonicus (strain Ueda107)</name>
    <name type="common">Pseudomonas fluorescens subsp. cellulosa</name>
    <dbReference type="NCBI Taxonomy" id="498211"/>
    <lineage>
        <taxon>Bacteria</taxon>
        <taxon>Pseudomonadati</taxon>
        <taxon>Pseudomonadota</taxon>
        <taxon>Gammaproteobacteria</taxon>
        <taxon>Cellvibrionales</taxon>
        <taxon>Cellvibrionaceae</taxon>
        <taxon>Cellvibrio</taxon>
    </lineage>
</organism>
<dbReference type="STRING" id="498211.CJA_2495"/>
<proteinExistence type="predicted"/>
<dbReference type="InterPro" id="IPR057691">
    <property type="entry name" value="DUF7931"/>
</dbReference>
<dbReference type="eggNOG" id="COG2153">
    <property type="taxonomic scope" value="Bacteria"/>
</dbReference>
<dbReference type="Proteomes" id="UP000001036">
    <property type="component" value="Chromosome"/>
</dbReference>
<feature type="domain" description="DUF7931" evidence="1">
    <location>
        <begin position="18"/>
        <end position="164"/>
    </location>
</feature>
<evidence type="ECO:0000259" key="1">
    <source>
        <dbReference type="Pfam" id="PF25559"/>
    </source>
</evidence>
<keyword evidence="3" id="KW-1185">Reference proteome</keyword>
<gene>
    <name evidence="2" type="ordered locus">CJA_2495</name>
</gene>
<name>B3PKY2_CELJU</name>
<evidence type="ECO:0000313" key="2">
    <source>
        <dbReference type="EMBL" id="ACE83437.1"/>
    </source>
</evidence>
<dbReference type="Pfam" id="PF25559">
    <property type="entry name" value="DUF7931"/>
    <property type="match status" value="1"/>
</dbReference>
<reference evidence="2 3" key="1">
    <citation type="journal article" date="2008" name="J. Bacteriol.">
        <title>Insights into plant cell wall degradation from the genome sequence of the soil bacterium Cellvibrio japonicus.</title>
        <authorList>
            <person name="Deboy R.T."/>
            <person name="Mongodin E.F."/>
            <person name="Fouts D.E."/>
            <person name="Tailford L.E."/>
            <person name="Khouri H."/>
            <person name="Emerson J.B."/>
            <person name="Mohamoud Y."/>
            <person name="Watkins K."/>
            <person name="Henrissat B."/>
            <person name="Gilbert H.J."/>
            <person name="Nelson K.E."/>
        </authorList>
    </citation>
    <scope>NUCLEOTIDE SEQUENCE [LARGE SCALE GENOMIC DNA]</scope>
    <source>
        <strain evidence="2 3">Ueda107</strain>
    </source>
</reference>
<dbReference type="OrthoDB" id="6080223at2"/>
<dbReference type="HOGENOM" id="CLU_075058_1_1_6"/>
<dbReference type="EMBL" id="CP000934">
    <property type="protein sequence ID" value="ACE83437.1"/>
    <property type="molecule type" value="Genomic_DNA"/>
</dbReference>
<dbReference type="KEGG" id="cja:CJA_2495"/>
<evidence type="ECO:0000313" key="3">
    <source>
        <dbReference type="Proteomes" id="UP000001036"/>
    </source>
</evidence>
<dbReference type="RefSeq" id="WP_012488092.1">
    <property type="nucleotide sequence ID" value="NC_010995.1"/>
</dbReference>
<sequence length="166" mass="19320">MAEQSSVSEYLWLLDGLDDFQQQSLLLVQQSIRQIAILTRDLDAPVYDTAEFIQALSNFARASRHAQVQILVKDTKPAIERGHKLIRLTQRLSGKIQLKKMTVEPNNSEMGFMLCDNSQLLYKNDEATYRGFANFQAAREVRQLREQFNYVWQYAEEEPEFKQLSL</sequence>
<dbReference type="AlphaFoldDB" id="B3PKY2"/>
<accession>B3PKY2</accession>
<protein>
    <recommendedName>
        <fullName evidence="1">DUF7931 domain-containing protein</fullName>
    </recommendedName>
</protein>